<dbReference type="RefSeq" id="XP_024585082.1">
    <property type="nucleotide sequence ID" value="XM_024719821.1"/>
</dbReference>
<dbReference type="Pfam" id="PF11397">
    <property type="entry name" value="GlcNAc"/>
    <property type="match status" value="1"/>
</dbReference>
<keyword evidence="1" id="KW-0472">Membrane</keyword>
<organism evidence="3 4">
    <name type="scientific">Plasmopara halstedii</name>
    <name type="common">Downy mildew of sunflower</name>
    <dbReference type="NCBI Taxonomy" id="4781"/>
    <lineage>
        <taxon>Eukaryota</taxon>
        <taxon>Sar</taxon>
        <taxon>Stramenopiles</taxon>
        <taxon>Oomycota</taxon>
        <taxon>Peronosporomycetes</taxon>
        <taxon>Peronosporales</taxon>
        <taxon>Peronosporaceae</taxon>
        <taxon>Plasmopara</taxon>
    </lineage>
</organism>
<feature type="signal peptide" evidence="2">
    <location>
        <begin position="1"/>
        <end position="16"/>
    </location>
</feature>
<dbReference type="STRING" id="4781.A0A0P1B3F3"/>
<dbReference type="Proteomes" id="UP000054928">
    <property type="component" value="Unassembled WGS sequence"/>
</dbReference>
<evidence type="ECO:0000313" key="4">
    <source>
        <dbReference type="Proteomes" id="UP000054928"/>
    </source>
</evidence>
<keyword evidence="1" id="KW-0812">Transmembrane</keyword>
<accession>A0A0P1B3F3</accession>
<reference evidence="4" key="1">
    <citation type="submission" date="2014-09" db="EMBL/GenBank/DDBJ databases">
        <authorList>
            <person name="Sharma Rahul"/>
            <person name="Thines Marco"/>
        </authorList>
    </citation>
    <scope>NUCLEOTIDE SEQUENCE [LARGE SCALE GENOMIC DNA]</scope>
</reference>
<dbReference type="OMA" id="YPERLHF"/>
<evidence type="ECO:0000313" key="3">
    <source>
        <dbReference type="EMBL" id="CEG48713.1"/>
    </source>
</evidence>
<dbReference type="OrthoDB" id="76265at2759"/>
<evidence type="ECO:0000256" key="2">
    <source>
        <dbReference type="SAM" id="SignalP"/>
    </source>
</evidence>
<sequence length="547" mass="61452">MLRLATAASIFALVAAAPDPNPNKETNFSTVHFDNWTKSIKLNPRVQHIPLNPEKSRLRPPPAHVPENFSMFVGSSVFRDGYRCGKTLFTAFQRATHPERLQFGILEQIYEGDPTCLNEYCKMAALEWPNDPECRYENQITIDTRDAAESAGCTTARHLQQKLVGNQEFCLQVDGHSIFTNRWDENILADWVSINNEMAILTMYPHNTHNNMVKENGDNNGINSVPHLCNIIKGGNGLPRIKAASLIRDSWMPQMAALWGGGYSFSKCHAERNVLIDSHTPWLWDGEEFMRSANYWTSGYDLYSPSMLGNVLYHNYSQKPASFWVSPIDPSKKNLDTEMSRNRVRLRIGMPFKGVVDTFELKKYEFGQVRSFESFLKFANVSFDGWMNDSNSCGQLHWVPYENATTVEDTVGRGWKLNDERVGLNEKDTFEAVRLGQDTNLQHTLASSDEAAANQAILAHKMRTNLGLKTAVAHGTGDAYNGDLAAKLRQEIASPFKLSSGAEMSTGIVVALVLAFVFVTLSNDAKSRVIRNQVWVKLKSKSSHTTD</sequence>
<keyword evidence="2" id="KW-0732">Signal</keyword>
<keyword evidence="1" id="KW-1133">Transmembrane helix</keyword>
<name>A0A0P1B3F3_PLAHL</name>
<feature type="chain" id="PRO_5006059157" evidence="2">
    <location>
        <begin position="17"/>
        <end position="547"/>
    </location>
</feature>
<protein>
    <submittedName>
        <fullName evidence="3">RxLR-like protein</fullName>
    </submittedName>
</protein>
<keyword evidence="4" id="KW-1185">Reference proteome</keyword>
<dbReference type="GeneID" id="36401581"/>
<dbReference type="PANTHER" id="PTHR34496">
    <property type="entry name" value="GLCNAC TRANSFERASE-RELATED"/>
    <property type="match status" value="1"/>
</dbReference>
<evidence type="ECO:0000256" key="1">
    <source>
        <dbReference type="SAM" id="Phobius"/>
    </source>
</evidence>
<proteinExistence type="predicted"/>
<dbReference type="PANTHER" id="PTHR34496:SF6">
    <property type="entry name" value="GLYCOSYLTRANSFERASE 2-LIKE DOMAIN-CONTAINING PROTEIN"/>
    <property type="match status" value="1"/>
</dbReference>
<dbReference type="EMBL" id="CCYD01003042">
    <property type="protein sequence ID" value="CEG48713.1"/>
    <property type="molecule type" value="Genomic_DNA"/>
</dbReference>
<dbReference type="AlphaFoldDB" id="A0A0P1B3F3"/>
<dbReference type="InterPro" id="IPR021067">
    <property type="entry name" value="Glycosyltransferase"/>
</dbReference>
<feature type="transmembrane region" description="Helical" evidence="1">
    <location>
        <begin position="504"/>
        <end position="521"/>
    </location>
</feature>